<keyword evidence="2" id="KW-1133">Transmembrane helix</keyword>
<feature type="transmembrane region" description="Helical" evidence="2">
    <location>
        <begin position="1391"/>
        <end position="1408"/>
    </location>
</feature>
<comment type="caution">
    <text evidence="4">The sequence shown here is derived from an EMBL/GenBank/DDBJ whole genome shotgun (WGS) entry which is preliminary data.</text>
</comment>
<feature type="transmembrane region" description="Helical" evidence="2">
    <location>
        <begin position="1330"/>
        <end position="1351"/>
    </location>
</feature>
<feature type="transmembrane region" description="Helical" evidence="2">
    <location>
        <begin position="86"/>
        <end position="103"/>
    </location>
</feature>
<feature type="transmembrane region" description="Helical" evidence="2">
    <location>
        <begin position="416"/>
        <end position="434"/>
    </location>
</feature>
<reference evidence="4 5" key="1">
    <citation type="submission" date="2024-09" db="EMBL/GenBank/DDBJ databases">
        <authorList>
            <person name="Sun Q."/>
            <person name="Mori K."/>
        </authorList>
    </citation>
    <scope>NUCLEOTIDE SEQUENCE [LARGE SCALE GENOMIC DNA]</scope>
    <source>
        <strain evidence="4 5">JCM 15389</strain>
    </source>
</reference>
<feature type="region of interest" description="Disordered" evidence="1">
    <location>
        <begin position="1214"/>
        <end position="1247"/>
    </location>
</feature>
<name>A0ABV6C4T6_9ACTN</name>
<dbReference type="Pfam" id="PF11847">
    <property type="entry name" value="GT-C_AftD"/>
    <property type="match status" value="1"/>
</dbReference>
<evidence type="ECO:0000313" key="4">
    <source>
        <dbReference type="EMBL" id="MFC0082710.1"/>
    </source>
</evidence>
<dbReference type="RefSeq" id="WP_377790334.1">
    <property type="nucleotide sequence ID" value="NZ_JBHLYQ010000140.1"/>
</dbReference>
<dbReference type="PROSITE" id="PS50022">
    <property type="entry name" value="FA58C_3"/>
    <property type="match status" value="1"/>
</dbReference>
<sequence>MAEGALLAVIALVSELLSQPGVVDADTKSYLYLDPLRFLGRSLSIWDPSQGLGTVTHQQIGYLWPMGPFFLVTHLLGVPTWVAERLWVAALLTGAGWGVLFCCRVLRLEGPGRLVAAACFMLTPYTLQYLGRISVILLPWAGLGWMVGLTARAARRGGWRDPALFALVTATVGGINATALLYVGLAPVLWLLSAAFVTKEVRPGQAWAAAWRIGLLSALVSLWWIAGLWVEGAYGIDILRYSETVPAIATTSSANEVLRGLGYWYFYGSGTYGPWMEASVPFTQQLWLLAISYGVPALALAAGALTRFRFRAFSVTLVVVGAVLAVGAHPYDHPSLVGGWLKAFYQANTVGLALRSTDRATPLVLLGLALCLGAGTSALWDRLRARAEAAGRLLLRVPQVLRALLDRLHLPAPSRWPVVGALSVLSVLGLLAAANPALFDGGTLADHYLMEAQAPAALRAAARALNREDPGTRVLAEPGENFAATDQGDTVDPIWPALLDASRPFVTREQIVKGSLATADLLYALDDPVQKDVVDPQGIAPLLRLMSVGDLVVQHDLSYTRYGTPQPSTLTSEFDPTPPGLGSPTGYGPPSPDPSMLPEVNEATLAASPDQPVPSPVEVYPVTDPRPIDRAESVADPVVVDGDATGIAEAADAGLLGGAPTILYAGTLDEHPTLRRQVLGEHPTLVVTDSNKKRPFFWNTLGQNAGATLTASQAQPKVAGNAPLDLFPGLPVDSQTVARNVGVASVTASAYGNGIALYPEQQPASALQDDPDTQWLVGGFVVPEGQWWQVTLDHPVTTDQIRLLQPTTTGSPRYLTEVTLTFDGRHPVREHLGPASRDARTGGQVLRFPTRTFTTLRITIDATNQGDSAATDHGTGPVGLSEVRIGDVVDRRELVMPSDLLRAAGRSSLADRLVLVMQRERVEPIPPRQSPETTLDRAFYLPTARTFTLEGTATLATTVPGPELERLLGEVGPSGGVTVEASSTLPGDARDAAPAALSSDPGATTMWSPGFTAASQVGAWLQVDLPHPVTVDHLDLHVVADGMHSVPTKLTVASLSPKGTVLAARTVALPPIADGRRQDSWVPVTVRFPALSGDRLRVTVDAVRFERTRDLASGQSVVLPIGIAQVGIAGIHTSPPPARLPGQCLSDLLTIDGRPMPVAVVGSSAAALANQPVTIEPCGADDRQGITLGPGWHTLRTALGNLPSTGWSIDQVVLDSAPGGGPEPEPGPNTVRPAPTPPAPRVEVRSSSATSATLVVRDVKGPFWLVLGESVDAGWHAVLADGRSLGRPVLIDGFANGWLVTRATLVAATKAGALRHGVLRVQLTFAPQEWVNAALLASLAVFLACALAAALPGRWRRRLASHWPLRRTRHTARRASSGRASDGPADSVDPPRWWAALGVALAVGLVSFAISRPLVGLCVGVLAGLGGLVPWGRLA</sequence>
<keyword evidence="2" id="KW-0472">Membrane</keyword>
<evidence type="ECO:0000313" key="5">
    <source>
        <dbReference type="Proteomes" id="UP001589788"/>
    </source>
</evidence>
<feature type="transmembrane region" description="Helical" evidence="2">
    <location>
        <begin position="210"/>
        <end position="232"/>
    </location>
</feature>
<evidence type="ECO:0000256" key="1">
    <source>
        <dbReference type="SAM" id="MobiDB-lite"/>
    </source>
</evidence>
<feature type="region of interest" description="Disordered" evidence="1">
    <location>
        <begin position="561"/>
        <end position="598"/>
    </location>
</feature>
<keyword evidence="2" id="KW-0812">Transmembrane</keyword>
<dbReference type="EMBL" id="JBHLYQ010000140">
    <property type="protein sequence ID" value="MFC0082710.1"/>
    <property type="molecule type" value="Genomic_DNA"/>
</dbReference>
<dbReference type="InterPro" id="IPR021798">
    <property type="entry name" value="AftD_N"/>
</dbReference>
<dbReference type="Gene3D" id="2.60.120.260">
    <property type="entry name" value="Galactose-binding domain-like"/>
    <property type="match status" value="2"/>
</dbReference>
<feature type="transmembrane region" description="Helical" evidence="2">
    <location>
        <begin position="163"/>
        <end position="190"/>
    </location>
</feature>
<feature type="non-terminal residue" evidence="4">
    <location>
        <position position="1435"/>
    </location>
</feature>
<evidence type="ECO:0000259" key="3">
    <source>
        <dbReference type="PROSITE" id="PS50022"/>
    </source>
</evidence>
<protein>
    <submittedName>
        <fullName evidence="4">Alpha-(1-&gt;3)-arabinofuranosyltransferase family protein</fullName>
    </submittedName>
</protein>
<evidence type="ECO:0000256" key="2">
    <source>
        <dbReference type="SAM" id="Phobius"/>
    </source>
</evidence>
<feature type="compositionally biased region" description="Pro residues" evidence="1">
    <location>
        <begin position="576"/>
        <end position="595"/>
    </location>
</feature>
<dbReference type="SUPFAM" id="SSF49785">
    <property type="entry name" value="Galactose-binding domain-like"/>
    <property type="match status" value="2"/>
</dbReference>
<feature type="transmembrane region" description="Helical" evidence="2">
    <location>
        <begin position="312"/>
        <end position="331"/>
    </location>
</feature>
<dbReference type="InterPro" id="IPR000421">
    <property type="entry name" value="FA58C"/>
</dbReference>
<accession>A0ABV6C4T6</accession>
<feature type="transmembrane region" description="Helical" evidence="2">
    <location>
        <begin position="286"/>
        <end position="305"/>
    </location>
</feature>
<feature type="transmembrane region" description="Helical" evidence="2">
    <location>
        <begin position="360"/>
        <end position="380"/>
    </location>
</feature>
<organism evidence="4 5">
    <name type="scientific">Aciditerrimonas ferrireducens</name>
    <dbReference type="NCBI Taxonomy" id="667306"/>
    <lineage>
        <taxon>Bacteria</taxon>
        <taxon>Bacillati</taxon>
        <taxon>Actinomycetota</taxon>
        <taxon>Acidimicrobiia</taxon>
        <taxon>Acidimicrobiales</taxon>
        <taxon>Acidimicrobiaceae</taxon>
        <taxon>Aciditerrimonas</taxon>
    </lineage>
</organism>
<proteinExistence type="predicted"/>
<dbReference type="Proteomes" id="UP001589788">
    <property type="component" value="Unassembled WGS sequence"/>
</dbReference>
<feature type="domain" description="F5/8 type C" evidence="3">
    <location>
        <begin position="959"/>
        <end position="1036"/>
    </location>
</feature>
<feature type="compositionally biased region" description="Polar residues" evidence="1">
    <location>
        <begin position="561"/>
        <end position="574"/>
    </location>
</feature>
<dbReference type="InterPro" id="IPR008979">
    <property type="entry name" value="Galactose-bd-like_sf"/>
</dbReference>
<keyword evidence="5" id="KW-1185">Reference proteome</keyword>
<gene>
    <name evidence="4" type="ORF">ACFFRE_11260</name>
</gene>
<feature type="transmembrane region" description="Helical" evidence="2">
    <location>
        <begin position="133"/>
        <end position="151"/>
    </location>
</feature>